<evidence type="ECO:0000256" key="1">
    <source>
        <dbReference type="SAM" id="MobiDB-lite"/>
    </source>
</evidence>
<dbReference type="AlphaFoldDB" id="A0A848P4B1"/>
<evidence type="ECO:0000313" key="5">
    <source>
        <dbReference type="Proteomes" id="UP000077927"/>
    </source>
</evidence>
<keyword evidence="3" id="KW-0449">Lipoprotein</keyword>
<dbReference type="KEGG" id="rin:ACS15_2988"/>
<evidence type="ECO:0000313" key="3">
    <source>
        <dbReference type="EMBL" id="ANH74751.1"/>
    </source>
</evidence>
<feature type="compositionally biased region" description="Low complexity" evidence="1">
    <location>
        <begin position="23"/>
        <end position="39"/>
    </location>
</feature>
<organism evidence="4 6">
    <name type="scientific">Ralstonia insidiosa</name>
    <dbReference type="NCBI Taxonomy" id="190721"/>
    <lineage>
        <taxon>Bacteria</taxon>
        <taxon>Pseudomonadati</taxon>
        <taxon>Pseudomonadota</taxon>
        <taxon>Betaproteobacteria</taxon>
        <taxon>Burkholderiales</taxon>
        <taxon>Burkholderiaceae</taxon>
        <taxon>Ralstonia</taxon>
    </lineage>
</organism>
<gene>
    <name evidence="3" type="ORF">ACS15_2988</name>
    <name evidence="4" type="ORF">HGR00_16185</name>
</gene>
<dbReference type="Proteomes" id="UP000575469">
    <property type="component" value="Unassembled WGS sequence"/>
</dbReference>
<protein>
    <submittedName>
        <fullName evidence="3">Lipoprotein</fullName>
    </submittedName>
</protein>
<evidence type="ECO:0000313" key="6">
    <source>
        <dbReference type="Proteomes" id="UP000575469"/>
    </source>
</evidence>
<evidence type="ECO:0000256" key="2">
    <source>
        <dbReference type="SAM" id="SignalP"/>
    </source>
</evidence>
<feature type="signal peptide" evidence="2">
    <location>
        <begin position="1"/>
        <end position="25"/>
    </location>
</feature>
<keyword evidence="2" id="KW-0732">Signal</keyword>
<reference evidence="4 6" key="2">
    <citation type="submission" date="2020-04" db="EMBL/GenBank/DDBJ databases">
        <title>Ralstonia insidiosa genome sequencing and assembly.</title>
        <authorList>
            <person name="Martins R.C.R."/>
            <person name="Perdigao-Neto L.V."/>
            <person name="Levin A.S.S."/>
            <person name="Costa S.F."/>
        </authorList>
    </citation>
    <scope>NUCLEOTIDE SEQUENCE [LARGE SCALE GENOMIC DNA]</scope>
    <source>
        <strain evidence="4 6">5047</strain>
    </source>
</reference>
<dbReference type="Proteomes" id="UP000077927">
    <property type="component" value="Chromosome 1"/>
</dbReference>
<reference evidence="3 5" key="1">
    <citation type="submission" date="2015-09" db="EMBL/GenBank/DDBJ databases">
        <authorList>
            <person name="Xu Y."/>
            <person name="Nagy A."/>
            <person name="Liu N.T."/>
            <person name="Nou X."/>
        </authorList>
    </citation>
    <scope>NUCLEOTIDE SEQUENCE [LARGE SCALE GENOMIC DNA]</scope>
    <source>
        <strain evidence="3 5">FC1138</strain>
    </source>
</reference>
<dbReference type="EMBL" id="CP012605">
    <property type="protein sequence ID" value="ANH74751.1"/>
    <property type="molecule type" value="Genomic_DNA"/>
</dbReference>
<dbReference type="GeneID" id="61530208"/>
<dbReference type="RefSeq" id="WP_021195965.1">
    <property type="nucleotide sequence ID" value="NZ_CP012605.1"/>
</dbReference>
<feature type="region of interest" description="Disordered" evidence="1">
    <location>
        <begin position="23"/>
        <end position="45"/>
    </location>
</feature>
<evidence type="ECO:0000313" key="4">
    <source>
        <dbReference type="EMBL" id="NMV39454.1"/>
    </source>
</evidence>
<dbReference type="EMBL" id="JABBZM010000014">
    <property type="protein sequence ID" value="NMV39454.1"/>
    <property type="molecule type" value="Genomic_DNA"/>
</dbReference>
<name>A0A848P4B1_9RALS</name>
<proteinExistence type="predicted"/>
<sequence>MNALRPLCIALLVLLPLAACSTGNGAPPSNSNSSPNAGSMTHHGY</sequence>
<feature type="chain" id="PRO_5032353256" evidence="2">
    <location>
        <begin position="26"/>
        <end position="45"/>
    </location>
</feature>
<accession>A0A848P4B1</accession>